<keyword evidence="1" id="KW-1133">Transmembrane helix</keyword>
<protein>
    <submittedName>
        <fullName evidence="2">Uncharacterized protein</fullName>
    </submittedName>
</protein>
<evidence type="ECO:0000313" key="3">
    <source>
        <dbReference type="Proteomes" id="UP001233172"/>
    </source>
</evidence>
<dbReference type="AlphaFoldDB" id="A0AAD8BAC9"/>
<accession>A0AAD8BAC9</accession>
<keyword evidence="3" id="KW-1185">Reference proteome</keyword>
<evidence type="ECO:0000256" key="1">
    <source>
        <dbReference type="SAM" id="Phobius"/>
    </source>
</evidence>
<proteinExistence type="predicted"/>
<organism evidence="2 3">
    <name type="scientific">Biomphalaria pfeifferi</name>
    <name type="common">Bloodfluke planorb</name>
    <name type="synonym">Freshwater snail</name>
    <dbReference type="NCBI Taxonomy" id="112525"/>
    <lineage>
        <taxon>Eukaryota</taxon>
        <taxon>Metazoa</taxon>
        <taxon>Spiralia</taxon>
        <taxon>Lophotrochozoa</taxon>
        <taxon>Mollusca</taxon>
        <taxon>Gastropoda</taxon>
        <taxon>Heterobranchia</taxon>
        <taxon>Euthyneura</taxon>
        <taxon>Panpulmonata</taxon>
        <taxon>Hygrophila</taxon>
        <taxon>Lymnaeoidea</taxon>
        <taxon>Planorbidae</taxon>
        <taxon>Biomphalaria</taxon>
    </lineage>
</organism>
<gene>
    <name evidence="2" type="ORF">Bpfe_019635</name>
</gene>
<comment type="caution">
    <text evidence="2">The sequence shown here is derived from an EMBL/GenBank/DDBJ whole genome shotgun (WGS) entry which is preliminary data.</text>
</comment>
<reference evidence="2" key="2">
    <citation type="submission" date="2023-04" db="EMBL/GenBank/DDBJ databases">
        <authorList>
            <person name="Bu L."/>
            <person name="Lu L."/>
            <person name="Laidemitt M.R."/>
            <person name="Zhang S.M."/>
            <person name="Mutuku M."/>
            <person name="Mkoji G."/>
            <person name="Steinauer M."/>
            <person name="Loker E.S."/>
        </authorList>
    </citation>
    <scope>NUCLEOTIDE SEQUENCE</scope>
    <source>
        <strain evidence="2">KasaAsao</strain>
        <tissue evidence="2">Whole Snail</tissue>
    </source>
</reference>
<sequence length="133" mass="14680">MFLLTNFSSIQLTDSPFNVTGIFLVDFRDNATNVFNETDSAVNSSATSTETSSSNELDTNIDDGTIIAKITLLLVVTAVVLIASYKFVVRLFLGYADRKDEVVPDEFSDDEDSAVVKRDIGPGDYEEMDHYFG</sequence>
<evidence type="ECO:0000313" key="2">
    <source>
        <dbReference type="EMBL" id="KAK0050909.1"/>
    </source>
</evidence>
<dbReference type="EMBL" id="JASAOG010000109">
    <property type="protein sequence ID" value="KAK0050909.1"/>
    <property type="molecule type" value="Genomic_DNA"/>
</dbReference>
<name>A0AAD8BAC9_BIOPF</name>
<reference evidence="2" key="1">
    <citation type="journal article" date="2023" name="PLoS Negl. Trop. Dis.">
        <title>A genome sequence for Biomphalaria pfeifferi, the major vector snail for the human-infecting parasite Schistosoma mansoni.</title>
        <authorList>
            <person name="Bu L."/>
            <person name="Lu L."/>
            <person name="Laidemitt M.R."/>
            <person name="Zhang S.M."/>
            <person name="Mutuku M."/>
            <person name="Mkoji G."/>
            <person name="Steinauer M."/>
            <person name="Loker E.S."/>
        </authorList>
    </citation>
    <scope>NUCLEOTIDE SEQUENCE</scope>
    <source>
        <strain evidence="2">KasaAsao</strain>
    </source>
</reference>
<keyword evidence="1" id="KW-0472">Membrane</keyword>
<keyword evidence="1" id="KW-0812">Transmembrane</keyword>
<dbReference type="Proteomes" id="UP001233172">
    <property type="component" value="Unassembled WGS sequence"/>
</dbReference>
<feature type="transmembrane region" description="Helical" evidence="1">
    <location>
        <begin position="66"/>
        <end position="89"/>
    </location>
</feature>